<evidence type="ECO:0000313" key="3">
    <source>
        <dbReference type="EMBL" id="EXY72354.1"/>
    </source>
</evidence>
<name>A0A015SJE9_BACFG</name>
<keyword evidence="1" id="KW-0812">Transmembrane</keyword>
<dbReference type="InterPro" id="IPR009589">
    <property type="entry name" value="PH_YyaB-like"/>
</dbReference>
<feature type="transmembrane region" description="Helical" evidence="1">
    <location>
        <begin position="12"/>
        <end position="34"/>
    </location>
</feature>
<evidence type="ECO:0000313" key="4">
    <source>
        <dbReference type="Proteomes" id="UP000020529"/>
    </source>
</evidence>
<gene>
    <name evidence="3" type="ORF">M124_3960</name>
</gene>
<reference evidence="3 4" key="1">
    <citation type="submission" date="2014-02" db="EMBL/GenBank/DDBJ databases">
        <authorList>
            <person name="Sears C."/>
            <person name="Carroll K."/>
            <person name="Sack B.R."/>
            <person name="Qadri F."/>
            <person name="Myers L.L."/>
            <person name="Chung G.-T."/>
            <person name="Escheverria P."/>
            <person name="Fraser C.M."/>
            <person name="Sadzewicz L."/>
            <person name="Shefchek K.A."/>
            <person name="Tallon L."/>
            <person name="Das S.P."/>
            <person name="Daugherty S."/>
            <person name="Mongodin E.F."/>
        </authorList>
    </citation>
    <scope>NUCLEOTIDE SEQUENCE [LARGE SCALE GENOMIC DNA]</scope>
    <source>
        <strain evidence="4">3988T(B)14</strain>
    </source>
</reference>
<dbReference type="AlphaFoldDB" id="A0A015SJE9"/>
<organism evidence="3 4">
    <name type="scientific">Bacteroides fragilis str. 3988T(B)14</name>
    <dbReference type="NCBI Taxonomy" id="1339315"/>
    <lineage>
        <taxon>Bacteria</taxon>
        <taxon>Pseudomonadati</taxon>
        <taxon>Bacteroidota</taxon>
        <taxon>Bacteroidia</taxon>
        <taxon>Bacteroidales</taxon>
        <taxon>Bacteroidaceae</taxon>
        <taxon>Bacteroides</taxon>
    </lineage>
</organism>
<dbReference type="EMBL" id="JGCY01000408">
    <property type="protein sequence ID" value="EXY72354.1"/>
    <property type="molecule type" value="Genomic_DNA"/>
</dbReference>
<evidence type="ECO:0000259" key="2">
    <source>
        <dbReference type="Pfam" id="PF06713"/>
    </source>
</evidence>
<feature type="domain" description="Uncharacterized protein YyaB-like PH" evidence="2">
    <location>
        <begin position="53"/>
        <end position="128"/>
    </location>
</feature>
<protein>
    <recommendedName>
        <fullName evidence="2">Uncharacterized protein YyaB-like PH domain-containing protein</fullName>
    </recommendedName>
</protein>
<proteinExistence type="predicted"/>
<dbReference type="GO" id="GO:0030153">
    <property type="term" value="P:bacteriocin immunity"/>
    <property type="evidence" value="ECO:0007669"/>
    <property type="project" value="InterPro"/>
</dbReference>
<sequence>MNRIFHARIVWYQYFLLVVLGVNAFGFLWCKNIILATLMMLFLIVVIEQIIHTVYTVTADGLLLLNHGRFIRKKTIPIAEITSIRKVHSMKFGSFSVTNYLLIEYGKGKYASVLPVKEKEFIELIEKTRNLI</sequence>
<keyword evidence="1" id="KW-0472">Membrane</keyword>
<dbReference type="Proteomes" id="UP000020529">
    <property type="component" value="Unassembled WGS sequence"/>
</dbReference>
<feature type="transmembrane region" description="Helical" evidence="1">
    <location>
        <begin position="40"/>
        <end position="65"/>
    </location>
</feature>
<dbReference type="Pfam" id="PF06713">
    <property type="entry name" value="bPH_4"/>
    <property type="match status" value="1"/>
</dbReference>
<comment type="caution">
    <text evidence="3">The sequence shown here is derived from an EMBL/GenBank/DDBJ whole genome shotgun (WGS) entry which is preliminary data.</text>
</comment>
<keyword evidence="1" id="KW-1133">Transmembrane helix</keyword>
<dbReference type="RefSeq" id="WP_005802032.1">
    <property type="nucleotide sequence ID" value="NZ_JGCY01000408.1"/>
</dbReference>
<dbReference type="PATRIC" id="fig|1339315.3.peg.4589"/>
<evidence type="ECO:0000256" key="1">
    <source>
        <dbReference type="SAM" id="Phobius"/>
    </source>
</evidence>
<accession>A0A015SJE9</accession>